<evidence type="ECO:0000256" key="5">
    <source>
        <dbReference type="ARBA" id="ARBA00023040"/>
    </source>
</evidence>
<keyword evidence="12" id="KW-1185">Reference proteome</keyword>
<accession>A0A0M3KF18</accession>
<name>A0A0M3KF18_ANISI</name>
<keyword evidence="4 9" id="KW-1133">Transmembrane helix</keyword>
<keyword evidence="7" id="KW-0675">Receptor</keyword>
<dbReference type="OrthoDB" id="10053194at2759"/>
<feature type="domain" description="G-protein coupled receptors family 1 profile" evidence="10">
    <location>
        <begin position="1"/>
        <end position="88"/>
    </location>
</feature>
<dbReference type="PRINTS" id="PR00237">
    <property type="entry name" value="GPCRRHODOPSN"/>
</dbReference>
<dbReference type="SUPFAM" id="SSF81321">
    <property type="entry name" value="Family A G protein-coupled receptor-like"/>
    <property type="match status" value="1"/>
</dbReference>
<feature type="transmembrane region" description="Helical" evidence="9">
    <location>
        <begin position="69"/>
        <end position="91"/>
    </location>
</feature>
<dbReference type="WBParaSite" id="ASIM_0001957701-mRNA-1">
    <property type="protein sequence ID" value="ASIM_0001957701-mRNA-1"/>
    <property type="gene ID" value="ASIM_0001957701"/>
</dbReference>
<dbReference type="PANTHER" id="PTHR46925">
    <property type="entry name" value="G-PROTEIN COUPLED RECEPTOR TKR-1-RELATED"/>
    <property type="match status" value="1"/>
</dbReference>
<evidence type="ECO:0000313" key="12">
    <source>
        <dbReference type="Proteomes" id="UP000267096"/>
    </source>
</evidence>
<comment type="subcellular location">
    <subcellularLocation>
        <location evidence="1">Cell membrane</location>
        <topology evidence="1">Multi-pass membrane protein</topology>
    </subcellularLocation>
</comment>
<evidence type="ECO:0000256" key="6">
    <source>
        <dbReference type="ARBA" id="ARBA00023136"/>
    </source>
</evidence>
<keyword evidence="2" id="KW-1003">Cell membrane</keyword>
<dbReference type="GO" id="GO:0004995">
    <property type="term" value="F:tachykinin receptor activity"/>
    <property type="evidence" value="ECO:0007669"/>
    <property type="project" value="InterPro"/>
</dbReference>
<dbReference type="Gene3D" id="1.20.1070.10">
    <property type="entry name" value="Rhodopsin 7-helix transmembrane proteins"/>
    <property type="match status" value="1"/>
</dbReference>
<evidence type="ECO:0000256" key="3">
    <source>
        <dbReference type="ARBA" id="ARBA00022692"/>
    </source>
</evidence>
<evidence type="ECO:0000256" key="2">
    <source>
        <dbReference type="ARBA" id="ARBA00022475"/>
    </source>
</evidence>
<evidence type="ECO:0000256" key="7">
    <source>
        <dbReference type="ARBA" id="ARBA00023170"/>
    </source>
</evidence>
<reference evidence="13" key="1">
    <citation type="submission" date="2017-02" db="UniProtKB">
        <authorList>
            <consortium name="WormBaseParasite"/>
        </authorList>
    </citation>
    <scope>IDENTIFICATION</scope>
</reference>
<feature type="transmembrane region" description="Helical" evidence="9">
    <location>
        <begin position="29"/>
        <end position="49"/>
    </location>
</feature>
<organism evidence="13">
    <name type="scientific">Anisakis simplex</name>
    <name type="common">Herring worm</name>
    <dbReference type="NCBI Taxonomy" id="6269"/>
    <lineage>
        <taxon>Eukaryota</taxon>
        <taxon>Metazoa</taxon>
        <taxon>Ecdysozoa</taxon>
        <taxon>Nematoda</taxon>
        <taxon>Chromadorea</taxon>
        <taxon>Rhabditida</taxon>
        <taxon>Spirurina</taxon>
        <taxon>Ascaridomorpha</taxon>
        <taxon>Ascaridoidea</taxon>
        <taxon>Anisakidae</taxon>
        <taxon>Anisakis</taxon>
        <taxon>Anisakis simplex complex</taxon>
    </lineage>
</organism>
<dbReference type="AlphaFoldDB" id="A0A0M3KF18"/>
<evidence type="ECO:0000256" key="1">
    <source>
        <dbReference type="ARBA" id="ARBA00004651"/>
    </source>
</evidence>
<evidence type="ECO:0000313" key="11">
    <source>
        <dbReference type="EMBL" id="VDK66868.1"/>
    </source>
</evidence>
<reference evidence="11 12" key="2">
    <citation type="submission" date="2018-11" db="EMBL/GenBank/DDBJ databases">
        <authorList>
            <consortium name="Pathogen Informatics"/>
        </authorList>
    </citation>
    <scope>NUCLEOTIDE SEQUENCE [LARGE SCALE GENOMIC DNA]</scope>
</reference>
<protein>
    <submittedName>
        <fullName evidence="13">Tachykinin-like peptides receptor 86C (inferred by orthology to a D. melanogaster protein)</fullName>
    </submittedName>
</protein>
<dbReference type="EMBL" id="UYRR01036373">
    <property type="protein sequence ID" value="VDK66868.1"/>
    <property type="molecule type" value="Genomic_DNA"/>
</dbReference>
<evidence type="ECO:0000256" key="8">
    <source>
        <dbReference type="ARBA" id="ARBA00023224"/>
    </source>
</evidence>
<evidence type="ECO:0000313" key="13">
    <source>
        <dbReference type="WBParaSite" id="ASIM_0001957701-mRNA-1"/>
    </source>
</evidence>
<dbReference type="PANTHER" id="PTHR46925:SF2">
    <property type="entry name" value="G-PROTEIN COUPLED RECEPTOR TKR-1-RELATED"/>
    <property type="match status" value="1"/>
</dbReference>
<dbReference type="Proteomes" id="UP000267096">
    <property type="component" value="Unassembled WGS sequence"/>
</dbReference>
<evidence type="ECO:0000259" key="10">
    <source>
        <dbReference type="PROSITE" id="PS50262"/>
    </source>
</evidence>
<dbReference type="InterPro" id="IPR000276">
    <property type="entry name" value="GPCR_Rhodpsn"/>
</dbReference>
<gene>
    <name evidence="11" type="ORF">ASIM_LOCUS18965</name>
</gene>
<keyword evidence="8" id="KW-0807">Transducer</keyword>
<dbReference type="InterPro" id="IPR017452">
    <property type="entry name" value="GPCR_Rhodpsn_7TM"/>
</dbReference>
<evidence type="ECO:0000256" key="4">
    <source>
        <dbReference type="ARBA" id="ARBA00022989"/>
    </source>
</evidence>
<evidence type="ECO:0000256" key="9">
    <source>
        <dbReference type="SAM" id="Phobius"/>
    </source>
</evidence>
<dbReference type="InterPro" id="IPR001681">
    <property type="entry name" value="Neurokn_rcpt"/>
</dbReference>
<proteinExistence type="predicted"/>
<keyword evidence="3 9" id="KW-0812">Transmembrane</keyword>
<dbReference type="PROSITE" id="PS50262">
    <property type="entry name" value="G_PROTEIN_RECEP_F1_2"/>
    <property type="match status" value="1"/>
</dbReference>
<sequence>MTVVLWIVVVEQLPLSCVYQIEPFSFQAANMLALIVLIFMFLWFPYQLYFSVLYNYLGASFDRKTSLYIYLNIYWLGMSSTVFNPIIYYFMNERFRLGFRYAFRWLPCVHVTHREYLALFSAPCNARPTRAVSTRRVNASPQFEPLAPKQL</sequence>
<keyword evidence="5" id="KW-0297">G-protein coupled receptor</keyword>
<dbReference type="GO" id="GO:0005886">
    <property type="term" value="C:plasma membrane"/>
    <property type="evidence" value="ECO:0007669"/>
    <property type="project" value="UniProtKB-SubCell"/>
</dbReference>
<keyword evidence="6 9" id="KW-0472">Membrane</keyword>